<dbReference type="EMBL" id="JAGPXD010000002">
    <property type="protein sequence ID" value="KAH7368968.1"/>
    <property type="molecule type" value="Genomic_DNA"/>
</dbReference>
<feature type="compositionally biased region" description="Basic and acidic residues" evidence="1">
    <location>
        <begin position="368"/>
        <end position="397"/>
    </location>
</feature>
<name>A0A8K0X6K5_9PEZI</name>
<evidence type="ECO:0000256" key="1">
    <source>
        <dbReference type="SAM" id="MobiDB-lite"/>
    </source>
</evidence>
<dbReference type="AlphaFoldDB" id="A0A8K0X6K5"/>
<reference evidence="3" key="1">
    <citation type="journal article" date="2021" name="Nat. Commun.">
        <title>Genetic determinants of endophytism in the Arabidopsis root mycobiome.</title>
        <authorList>
            <person name="Mesny F."/>
            <person name="Miyauchi S."/>
            <person name="Thiergart T."/>
            <person name="Pickel B."/>
            <person name="Atanasova L."/>
            <person name="Karlsson M."/>
            <person name="Huettel B."/>
            <person name="Barry K.W."/>
            <person name="Haridas S."/>
            <person name="Chen C."/>
            <person name="Bauer D."/>
            <person name="Andreopoulos W."/>
            <person name="Pangilinan J."/>
            <person name="LaButti K."/>
            <person name="Riley R."/>
            <person name="Lipzen A."/>
            <person name="Clum A."/>
            <person name="Drula E."/>
            <person name="Henrissat B."/>
            <person name="Kohler A."/>
            <person name="Grigoriev I.V."/>
            <person name="Martin F.M."/>
            <person name="Hacquard S."/>
        </authorList>
    </citation>
    <scope>NUCLEOTIDE SEQUENCE</scope>
    <source>
        <strain evidence="3">MPI-CAGE-AT-0016</strain>
    </source>
</reference>
<organism evidence="3 4">
    <name type="scientific">Plectosphaerella cucumerina</name>
    <dbReference type="NCBI Taxonomy" id="40658"/>
    <lineage>
        <taxon>Eukaryota</taxon>
        <taxon>Fungi</taxon>
        <taxon>Dikarya</taxon>
        <taxon>Ascomycota</taxon>
        <taxon>Pezizomycotina</taxon>
        <taxon>Sordariomycetes</taxon>
        <taxon>Hypocreomycetidae</taxon>
        <taxon>Glomerellales</taxon>
        <taxon>Plectosphaerellaceae</taxon>
        <taxon>Plectosphaerella</taxon>
    </lineage>
</organism>
<dbReference type="SMART" id="SM00293">
    <property type="entry name" value="PWWP"/>
    <property type="match status" value="1"/>
</dbReference>
<evidence type="ECO:0000259" key="2">
    <source>
        <dbReference type="PROSITE" id="PS50812"/>
    </source>
</evidence>
<feature type="compositionally biased region" description="Low complexity" evidence="1">
    <location>
        <begin position="23"/>
        <end position="40"/>
    </location>
</feature>
<feature type="compositionally biased region" description="Low complexity" evidence="1">
    <location>
        <begin position="97"/>
        <end position="111"/>
    </location>
</feature>
<sequence length="583" mass="62784">MSSEPTTAPAPAAETVEKKEDATTTGAEGEAPAAGAADADAAAEKAGDKEGEPATEVEKSDAPSKVAETVEAEAKAEATDAPVEATASADAKEAGDDTPAAADAADEPAVASTPVADKSKNRRKSTGTPGGKLSKKASKAKLTHHDAQPGEFYLMKLKGYPQWPVIIADEEMLPEPLLKSRPVSAQRQDGTYREDFAEGGKRVHDRTFPVMYLYTNEFGWVPNSALTDLPSERASEMLTDKVKKKELREAFELAIQQPSLEHFKEVLLAHEESIRQDAEERLEEEKQKAEAKKKKRNSVVAPVVDEEGDFDMADVPDDEPAQKPKSAKKRKAEEAATPQRSESVKKPKIKLTTSSTPKATNGTSAPKAAKDASKPKVKAKKEVEEKKEPQLTPAELHDRKHKEVLFLRHKLQKGLLAREGIPKEDEMTSMSDFISKLENMPDLEASIIRSTKINKVLKAILKLSSIPKEAEFNFRSRSQTLLDKWNQVLAATEGAAAPGGAPAANGVNGDDKEASAAPAESNGVKDAEKPQEAEKTDKDKASPAVAEEAKSEVKPEETKPEETTDKPAEEAAPPAAKEVDTEA</sequence>
<protein>
    <submittedName>
        <fullName evidence="3">PWWP domain-containing protein</fullName>
    </submittedName>
</protein>
<feature type="region of interest" description="Disordered" evidence="1">
    <location>
        <begin position="278"/>
        <end position="397"/>
    </location>
</feature>
<evidence type="ECO:0000313" key="4">
    <source>
        <dbReference type="Proteomes" id="UP000813385"/>
    </source>
</evidence>
<gene>
    <name evidence="3" type="ORF">B0T11DRAFT_338028</name>
</gene>
<evidence type="ECO:0000313" key="3">
    <source>
        <dbReference type="EMBL" id="KAH7368968.1"/>
    </source>
</evidence>
<feature type="region of interest" description="Disordered" evidence="1">
    <location>
        <begin position="493"/>
        <end position="583"/>
    </location>
</feature>
<comment type="caution">
    <text evidence="3">The sequence shown here is derived from an EMBL/GenBank/DDBJ whole genome shotgun (WGS) entry which is preliminary data.</text>
</comment>
<dbReference type="SUPFAM" id="SSF63748">
    <property type="entry name" value="Tudor/PWWP/MBT"/>
    <property type="match status" value="1"/>
</dbReference>
<feature type="compositionally biased region" description="Basic and acidic residues" evidence="1">
    <location>
        <begin position="278"/>
        <end position="290"/>
    </location>
</feature>
<feature type="region of interest" description="Disordered" evidence="1">
    <location>
        <begin position="1"/>
        <end position="145"/>
    </location>
</feature>
<feature type="domain" description="PWWP" evidence="2">
    <location>
        <begin position="149"/>
        <end position="232"/>
    </location>
</feature>
<dbReference type="InterPro" id="IPR000313">
    <property type="entry name" value="PWWP_dom"/>
</dbReference>
<feature type="compositionally biased region" description="Low complexity" evidence="1">
    <location>
        <begin position="1"/>
        <end position="14"/>
    </location>
</feature>
<feature type="compositionally biased region" description="Polar residues" evidence="1">
    <location>
        <begin position="351"/>
        <end position="363"/>
    </location>
</feature>
<dbReference type="OrthoDB" id="62853at2759"/>
<accession>A0A8K0X6K5</accession>
<dbReference type="PROSITE" id="PS50812">
    <property type="entry name" value="PWWP"/>
    <property type="match status" value="1"/>
</dbReference>
<proteinExistence type="predicted"/>
<dbReference type="Pfam" id="PF00855">
    <property type="entry name" value="PWWP"/>
    <property type="match status" value="1"/>
</dbReference>
<dbReference type="Gene3D" id="2.30.30.140">
    <property type="match status" value="1"/>
</dbReference>
<feature type="compositionally biased region" description="Low complexity" evidence="1">
    <location>
        <begin position="493"/>
        <end position="508"/>
    </location>
</feature>
<feature type="compositionally biased region" description="Basic residues" evidence="1">
    <location>
        <begin position="133"/>
        <end position="142"/>
    </location>
</feature>
<feature type="compositionally biased region" description="Acidic residues" evidence="1">
    <location>
        <begin position="304"/>
        <end position="319"/>
    </location>
</feature>
<feature type="compositionally biased region" description="Basic and acidic residues" evidence="1">
    <location>
        <begin position="523"/>
        <end position="569"/>
    </location>
</feature>
<dbReference type="Proteomes" id="UP000813385">
    <property type="component" value="Unassembled WGS sequence"/>
</dbReference>
<feature type="compositionally biased region" description="Basic and acidic residues" evidence="1">
    <location>
        <begin position="42"/>
        <end position="62"/>
    </location>
</feature>
<keyword evidence="4" id="KW-1185">Reference proteome</keyword>